<keyword evidence="1" id="KW-0732">Signal</keyword>
<organism evidence="2 3">
    <name type="scientific">Asterophora parasitica</name>
    <dbReference type="NCBI Taxonomy" id="117018"/>
    <lineage>
        <taxon>Eukaryota</taxon>
        <taxon>Fungi</taxon>
        <taxon>Dikarya</taxon>
        <taxon>Basidiomycota</taxon>
        <taxon>Agaricomycotina</taxon>
        <taxon>Agaricomycetes</taxon>
        <taxon>Agaricomycetidae</taxon>
        <taxon>Agaricales</taxon>
        <taxon>Tricholomatineae</taxon>
        <taxon>Lyophyllaceae</taxon>
        <taxon>Asterophora</taxon>
    </lineage>
</organism>
<accession>A0A9P7FZ56</accession>
<dbReference type="AlphaFoldDB" id="A0A9P7FZ56"/>
<gene>
    <name evidence="2" type="ORF">DXG03_001870</name>
</gene>
<protein>
    <submittedName>
        <fullName evidence="2">Uncharacterized protein</fullName>
    </submittedName>
</protein>
<name>A0A9P7FZ56_9AGAR</name>
<dbReference type="Proteomes" id="UP000775547">
    <property type="component" value="Unassembled WGS sequence"/>
</dbReference>
<dbReference type="EMBL" id="JABCKV010001455">
    <property type="protein sequence ID" value="KAG5639996.1"/>
    <property type="molecule type" value="Genomic_DNA"/>
</dbReference>
<feature type="non-terminal residue" evidence="2">
    <location>
        <position position="190"/>
    </location>
</feature>
<proteinExistence type="predicted"/>
<comment type="caution">
    <text evidence="2">The sequence shown here is derived from an EMBL/GenBank/DDBJ whole genome shotgun (WGS) entry which is preliminary data.</text>
</comment>
<feature type="signal peptide" evidence="1">
    <location>
        <begin position="1"/>
        <end position="42"/>
    </location>
</feature>
<reference evidence="2" key="2">
    <citation type="submission" date="2021-10" db="EMBL/GenBank/DDBJ databases">
        <title>Phylogenomics reveals ancestral predisposition of the termite-cultivated fungus Termitomyces towards a domesticated lifestyle.</title>
        <authorList>
            <person name="Auxier B."/>
            <person name="Grum-Grzhimaylo A."/>
            <person name="Cardenas M.E."/>
            <person name="Lodge J.D."/>
            <person name="Laessoe T."/>
            <person name="Pedersen O."/>
            <person name="Smith M.E."/>
            <person name="Kuyper T.W."/>
            <person name="Franco-Molano E.A."/>
            <person name="Baroni T.J."/>
            <person name="Aanen D.K."/>
        </authorList>
    </citation>
    <scope>NUCLEOTIDE SEQUENCE</scope>
    <source>
        <strain evidence="2">AP01</strain>
        <tissue evidence="2">Mycelium</tissue>
    </source>
</reference>
<evidence type="ECO:0000313" key="3">
    <source>
        <dbReference type="Proteomes" id="UP000775547"/>
    </source>
</evidence>
<reference evidence="2" key="1">
    <citation type="submission" date="2020-07" db="EMBL/GenBank/DDBJ databases">
        <authorList>
            <person name="Nieuwenhuis M."/>
            <person name="Van De Peppel L.J.J."/>
        </authorList>
    </citation>
    <scope>NUCLEOTIDE SEQUENCE</scope>
    <source>
        <strain evidence="2">AP01</strain>
        <tissue evidence="2">Mycelium</tissue>
    </source>
</reference>
<evidence type="ECO:0000256" key="1">
    <source>
        <dbReference type="SAM" id="SignalP"/>
    </source>
</evidence>
<evidence type="ECO:0000313" key="2">
    <source>
        <dbReference type="EMBL" id="KAG5639996.1"/>
    </source>
</evidence>
<feature type="chain" id="PRO_5040378021" evidence="1">
    <location>
        <begin position="43"/>
        <end position="190"/>
    </location>
</feature>
<keyword evidence="3" id="KW-1185">Reference proteome</keyword>
<sequence length="190" mass="20618">MSTVPPASQANPQALEALVPPPAPPMMSLASLLVTALAVTLAASPPMAATPTVAITPAAAAPSQLCLLLPVTFTKFYEPDVEVTASLALESESYYQHKHDIDAYIDSFQSPYWKAGYPDRHHLVMKFHHSLSKRISNHLRNITTGCPNNTCVKAWITVAHEQAFIMKTEADFSQGWLAAKPAKRTPTTIP</sequence>